<protein>
    <submittedName>
        <fullName evidence="1">Uncharacterized protein</fullName>
    </submittedName>
</protein>
<dbReference type="Proteomes" id="UP000549616">
    <property type="component" value="Unassembled WGS sequence"/>
</dbReference>
<accession>A0A853B858</accession>
<gene>
    <name evidence="1" type="ORF">HNR02_004821</name>
</gene>
<dbReference type="AlphaFoldDB" id="A0A853B858"/>
<keyword evidence="2" id="KW-1185">Reference proteome</keyword>
<evidence type="ECO:0000313" key="1">
    <source>
        <dbReference type="EMBL" id="NYI91498.1"/>
    </source>
</evidence>
<evidence type="ECO:0000313" key="2">
    <source>
        <dbReference type="Proteomes" id="UP000549616"/>
    </source>
</evidence>
<dbReference type="Gene3D" id="1.10.357.10">
    <property type="entry name" value="Tetracycline Repressor, domain 2"/>
    <property type="match status" value="1"/>
</dbReference>
<comment type="caution">
    <text evidence="1">The sequence shown here is derived from an EMBL/GenBank/DDBJ whole genome shotgun (WGS) entry which is preliminary data.</text>
</comment>
<dbReference type="EMBL" id="JACCFK010000001">
    <property type="protein sequence ID" value="NYI91498.1"/>
    <property type="molecule type" value="Genomic_DNA"/>
</dbReference>
<organism evidence="1 2">
    <name type="scientific">Amycolatopsis endophytica</name>
    <dbReference type="NCBI Taxonomy" id="860233"/>
    <lineage>
        <taxon>Bacteria</taxon>
        <taxon>Bacillati</taxon>
        <taxon>Actinomycetota</taxon>
        <taxon>Actinomycetes</taxon>
        <taxon>Pseudonocardiales</taxon>
        <taxon>Pseudonocardiaceae</taxon>
        <taxon>Amycolatopsis</taxon>
    </lineage>
</organism>
<sequence>MWEQHLRAVRPDLDGRQARVLVHAGFGVVEAGREPRWEDTPAHRAAVAALLPGALGPGT</sequence>
<proteinExistence type="predicted"/>
<name>A0A853B858_9PSEU</name>
<reference evidence="1 2" key="1">
    <citation type="submission" date="2020-07" db="EMBL/GenBank/DDBJ databases">
        <title>Sequencing the genomes of 1000 actinobacteria strains.</title>
        <authorList>
            <person name="Klenk H.-P."/>
        </authorList>
    </citation>
    <scope>NUCLEOTIDE SEQUENCE [LARGE SCALE GENOMIC DNA]</scope>
    <source>
        <strain evidence="1 2">DSM 104006</strain>
    </source>
</reference>